<keyword evidence="1" id="KW-0472">Membrane</keyword>
<reference evidence="2 3" key="1">
    <citation type="submission" date="2015-09" db="EMBL/GenBank/DDBJ databases">
        <title>Draft genome of the parasitic nematode Teladorsagia circumcincta isolate WARC Sus (inbred).</title>
        <authorList>
            <person name="Mitreva M."/>
        </authorList>
    </citation>
    <scope>NUCLEOTIDE SEQUENCE [LARGE SCALE GENOMIC DNA]</scope>
    <source>
        <strain evidence="2 3">S</strain>
    </source>
</reference>
<dbReference type="OrthoDB" id="5861476at2759"/>
<sequence length="180" mass="20087">MLSETLSRMSDLPLSMTMEDVHMKNDHDQHIGAVVMSTHLLHAVEVFFSMVLLIQAPDLLTMDGTYFYFLGLFDGGGGTLFALHVITLMILGFSGKMLVPSSVVLTAMLSIPGSPTDIGSDFNAAYQVTHIGCVGCTERRKAGQAGKIVEYFWLREYFCPKYFAYSKRAQQIKIDECYHK</sequence>
<accession>A0A2G9UI99</accession>
<keyword evidence="1" id="KW-1133">Transmembrane helix</keyword>
<dbReference type="Proteomes" id="UP000230423">
    <property type="component" value="Unassembled WGS sequence"/>
</dbReference>
<feature type="transmembrane region" description="Helical" evidence="1">
    <location>
        <begin position="31"/>
        <end position="54"/>
    </location>
</feature>
<evidence type="ECO:0000256" key="1">
    <source>
        <dbReference type="SAM" id="Phobius"/>
    </source>
</evidence>
<keyword evidence="3" id="KW-1185">Reference proteome</keyword>
<protein>
    <submittedName>
        <fullName evidence="2">Uncharacterized protein</fullName>
    </submittedName>
</protein>
<evidence type="ECO:0000313" key="2">
    <source>
        <dbReference type="EMBL" id="PIO69964.1"/>
    </source>
</evidence>
<dbReference type="EMBL" id="KZ346450">
    <property type="protein sequence ID" value="PIO69964.1"/>
    <property type="molecule type" value="Genomic_DNA"/>
</dbReference>
<proteinExistence type="predicted"/>
<gene>
    <name evidence="2" type="ORF">TELCIR_08197</name>
</gene>
<keyword evidence="1" id="KW-0812">Transmembrane</keyword>
<feature type="transmembrane region" description="Helical" evidence="1">
    <location>
        <begin position="66"/>
        <end position="91"/>
    </location>
</feature>
<dbReference type="AlphaFoldDB" id="A0A2G9UI99"/>
<evidence type="ECO:0000313" key="3">
    <source>
        <dbReference type="Proteomes" id="UP000230423"/>
    </source>
</evidence>
<organism evidence="2 3">
    <name type="scientific">Teladorsagia circumcincta</name>
    <name type="common">Brown stomach worm</name>
    <name type="synonym">Ostertagia circumcincta</name>
    <dbReference type="NCBI Taxonomy" id="45464"/>
    <lineage>
        <taxon>Eukaryota</taxon>
        <taxon>Metazoa</taxon>
        <taxon>Ecdysozoa</taxon>
        <taxon>Nematoda</taxon>
        <taxon>Chromadorea</taxon>
        <taxon>Rhabditida</taxon>
        <taxon>Rhabditina</taxon>
        <taxon>Rhabditomorpha</taxon>
        <taxon>Strongyloidea</taxon>
        <taxon>Trichostrongylidae</taxon>
        <taxon>Teladorsagia</taxon>
    </lineage>
</organism>
<name>A0A2G9UI99_TELCI</name>